<keyword evidence="5" id="KW-0819">tRNA processing</keyword>
<dbReference type="EMBL" id="VDUY01000001">
    <property type="protein sequence ID" value="TXL68656.1"/>
    <property type="molecule type" value="Genomic_DNA"/>
</dbReference>
<evidence type="ECO:0000256" key="5">
    <source>
        <dbReference type="ARBA" id="ARBA00022694"/>
    </source>
</evidence>
<dbReference type="NCBIfam" id="TIGR00150">
    <property type="entry name" value="T6A_YjeE"/>
    <property type="match status" value="1"/>
</dbReference>
<organism evidence="11 12">
    <name type="scientific">Zeimonas arvi</name>
    <dbReference type="NCBI Taxonomy" id="2498847"/>
    <lineage>
        <taxon>Bacteria</taxon>
        <taxon>Pseudomonadati</taxon>
        <taxon>Pseudomonadota</taxon>
        <taxon>Betaproteobacteria</taxon>
        <taxon>Burkholderiales</taxon>
        <taxon>Burkholderiaceae</taxon>
        <taxon>Zeimonas</taxon>
    </lineage>
</organism>
<keyword evidence="12" id="KW-1185">Reference proteome</keyword>
<dbReference type="PANTHER" id="PTHR33540:SF2">
    <property type="entry name" value="TRNA THREONYLCARBAMOYLADENOSINE BIOSYNTHESIS PROTEIN TSAE"/>
    <property type="match status" value="1"/>
</dbReference>
<dbReference type="Proteomes" id="UP000321548">
    <property type="component" value="Unassembled WGS sequence"/>
</dbReference>
<proteinExistence type="inferred from homology"/>
<keyword evidence="11" id="KW-0808">Transferase</keyword>
<evidence type="ECO:0000256" key="1">
    <source>
        <dbReference type="ARBA" id="ARBA00004496"/>
    </source>
</evidence>
<dbReference type="InterPro" id="IPR027417">
    <property type="entry name" value="P-loop_NTPase"/>
</dbReference>
<evidence type="ECO:0000256" key="9">
    <source>
        <dbReference type="ARBA" id="ARBA00022842"/>
    </source>
</evidence>
<comment type="caution">
    <text evidence="11">The sequence shown here is derived from an EMBL/GenBank/DDBJ whole genome shotgun (WGS) entry which is preliminary data.</text>
</comment>
<comment type="subcellular location">
    <subcellularLocation>
        <location evidence="1">Cytoplasm</location>
    </subcellularLocation>
</comment>
<evidence type="ECO:0000256" key="7">
    <source>
        <dbReference type="ARBA" id="ARBA00022741"/>
    </source>
</evidence>
<keyword evidence="8" id="KW-0067">ATP-binding</keyword>
<evidence type="ECO:0000313" key="11">
    <source>
        <dbReference type="EMBL" id="TXL68656.1"/>
    </source>
</evidence>
<dbReference type="PANTHER" id="PTHR33540">
    <property type="entry name" value="TRNA THREONYLCARBAMOYLADENOSINE BIOSYNTHESIS PROTEIN TSAE"/>
    <property type="match status" value="1"/>
</dbReference>
<evidence type="ECO:0000256" key="2">
    <source>
        <dbReference type="ARBA" id="ARBA00007599"/>
    </source>
</evidence>
<dbReference type="Gene3D" id="3.40.50.300">
    <property type="entry name" value="P-loop containing nucleotide triphosphate hydrolases"/>
    <property type="match status" value="1"/>
</dbReference>
<dbReference type="GO" id="GO:0005737">
    <property type="term" value="C:cytoplasm"/>
    <property type="evidence" value="ECO:0007669"/>
    <property type="project" value="UniProtKB-SubCell"/>
</dbReference>
<evidence type="ECO:0000256" key="6">
    <source>
        <dbReference type="ARBA" id="ARBA00022723"/>
    </source>
</evidence>
<gene>
    <name evidence="11" type="primary">tsaE</name>
    <name evidence="11" type="ORF">FHP08_02955</name>
</gene>
<dbReference type="RefSeq" id="WP_147702796.1">
    <property type="nucleotide sequence ID" value="NZ_VDUY01000001.1"/>
</dbReference>
<reference evidence="11 12" key="1">
    <citation type="submission" date="2019-06" db="EMBL/GenBank/DDBJ databases">
        <title>Quisquiliibacterium sp. nov., isolated from a maize field.</title>
        <authorList>
            <person name="Lin S.-Y."/>
            <person name="Tsai C.-F."/>
            <person name="Young C.-C."/>
        </authorList>
    </citation>
    <scope>NUCLEOTIDE SEQUENCE [LARGE SCALE GENOMIC DNA]</scope>
    <source>
        <strain evidence="11 12">CC-CFT501</strain>
    </source>
</reference>
<evidence type="ECO:0000256" key="4">
    <source>
        <dbReference type="ARBA" id="ARBA00022490"/>
    </source>
</evidence>
<dbReference type="GO" id="GO:0046872">
    <property type="term" value="F:metal ion binding"/>
    <property type="evidence" value="ECO:0007669"/>
    <property type="project" value="UniProtKB-KW"/>
</dbReference>
<evidence type="ECO:0000313" key="12">
    <source>
        <dbReference type="Proteomes" id="UP000321548"/>
    </source>
</evidence>
<dbReference type="GO" id="GO:0016740">
    <property type="term" value="F:transferase activity"/>
    <property type="evidence" value="ECO:0007669"/>
    <property type="project" value="UniProtKB-KW"/>
</dbReference>
<evidence type="ECO:0000256" key="3">
    <source>
        <dbReference type="ARBA" id="ARBA00019010"/>
    </source>
</evidence>
<evidence type="ECO:0000256" key="8">
    <source>
        <dbReference type="ARBA" id="ARBA00022840"/>
    </source>
</evidence>
<accession>A0A5C8P4R6</accession>
<keyword evidence="7" id="KW-0547">Nucleotide-binding</keyword>
<keyword evidence="6" id="KW-0479">Metal-binding</keyword>
<dbReference type="GO" id="GO:0002949">
    <property type="term" value="P:tRNA threonylcarbamoyladenosine modification"/>
    <property type="evidence" value="ECO:0007669"/>
    <property type="project" value="InterPro"/>
</dbReference>
<keyword evidence="9" id="KW-0460">Magnesium</keyword>
<evidence type="ECO:0000256" key="10">
    <source>
        <dbReference type="ARBA" id="ARBA00032441"/>
    </source>
</evidence>
<dbReference type="Pfam" id="PF02367">
    <property type="entry name" value="TsaE"/>
    <property type="match status" value="1"/>
</dbReference>
<dbReference type="InterPro" id="IPR003442">
    <property type="entry name" value="T6A_TsaE"/>
</dbReference>
<name>A0A5C8P4R6_9BURK</name>
<dbReference type="AlphaFoldDB" id="A0A5C8P4R6"/>
<protein>
    <recommendedName>
        <fullName evidence="3">tRNA threonylcarbamoyladenosine biosynthesis protein TsaE</fullName>
    </recommendedName>
    <alternativeName>
        <fullName evidence="10">t(6)A37 threonylcarbamoyladenosine biosynthesis protein TsaE</fullName>
    </alternativeName>
</protein>
<comment type="similarity">
    <text evidence="2">Belongs to the TsaE family.</text>
</comment>
<sequence>MPADSLSLLLPDETATAALARAIAGALQPGTTIHLSGDLGSGKTAFTRALLRALGHTGRAKSPTFTLVEPYNLSKFNLYHFDFYRLSSERAWLDAGFDEYLDGRGVVVIEWPEMAGNTLPEPDLLLRIRCDPAAGGDARRVDAHARGPQGLACLNAIRAAGCFGPEPAPR</sequence>
<dbReference type="OrthoDB" id="9800307at2"/>
<dbReference type="GO" id="GO:0005524">
    <property type="term" value="F:ATP binding"/>
    <property type="evidence" value="ECO:0007669"/>
    <property type="project" value="UniProtKB-KW"/>
</dbReference>
<dbReference type="SUPFAM" id="SSF52540">
    <property type="entry name" value="P-loop containing nucleoside triphosphate hydrolases"/>
    <property type="match status" value="1"/>
</dbReference>
<keyword evidence="4" id="KW-0963">Cytoplasm</keyword>